<dbReference type="Proteomes" id="UP000198619">
    <property type="component" value="Unassembled WGS sequence"/>
</dbReference>
<dbReference type="EMBL" id="FOKI01000038">
    <property type="protein sequence ID" value="SFB37934.1"/>
    <property type="molecule type" value="Genomic_DNA"/>
</dbReference>
<reference evidence="1 2" key="1">
    <citation type="submission" date="2016-10" db="EMBL/GenBank/DDBJ databases">
        <authorList>
            <person name="de Groot N.N."/>
        </authorList>
    </citation>
    <scope>NUCLEOTIDE SEQUENCE [LARGE SCALE GENOMIC DNA]</scope>
    <source>
        <strain evidence="1 2">DSM 12271</strain>
    </source>
</reference>
<dbReference type="RefSeq" id="WP_090042754.1">
    <property type="nucleotide sequence ID" value="NZ_FOKI01000038.1"/>
</dbReference>
<dbReference type="Gene3D" id="3.40.109.10">
    <property type="entry name" value="NADH Oxidase"/>
    <property type="match status" value="1"/>
</dbReference>
<organism evidence="1 2">
    <name type="scientific">Clostridium frigidicarnis</name>
    <dbReference type="NCBI Taxonomy" id="84698"/>
    <lineage>
        <taxon>Bacteria</taxon>
        <taxon>Bacillati</taxon>
        <taxon>Bacillota</taxon>
        <taxon>Clostridia</taxon>
        <taxon>Eubacteriales</taxon>
        <taxon>Clostridiaceae</taxon>
        <taxon>Clostridium</taxon>
    </lineage>
</organism>
<keyword evidence="2" id="KW-1185">Reference proteome</keyword>
<gene>
    <name evidence="1" type="ORF">SAMN04488528_103815</name>
</gene>
<evidence type="ECO:0000313" key="2">
    <source>
        <dbReference type="Proteomes" id="UP000198619"/>
    </source>
</evidence>
<evidence type="ECO:0008006" key="3">
    <source>
        <dbReference type="Google" id="ProtNLM"/>
    </source>
</evidence>
<dbReference type="STRING" id="84698.SAMN04488528_103815"/>
<accession>A0A1I1AIT6</accession>
<name>A0A1I1AIT6_9CLOT</name>
<evidence type="ECO:0000313" key="1">
    <source>
        <dbReference type="EMBL" id="SFB37934.1"/>
    </source>
</evidence>
<dbReference type="GO" id="GO:0016491">
    <property type="term" value="F:oxidoreductase activity"/>
    <property type="evidence" value="ECO:0007669"/>
    <property type="project" value="InterPro"/>
</dbReference>
<dbReference type="OrthoDB" id="9801593at2"/>
<proteinExistence type="predicted"/>
<dbReference type="InterPro" id="IPR000415">
    <property type="entry name" value="Nitroreductase-like"/>
</dbReference>
<dbReference type="AlphaFoldDB" id="A0A1I1AIT6"/>
<protein>
    <recommendedName>
        <fullName evidence="3">Nitroreductase family protein</fullName>
    </recommendedName>
</protein>
<sequence>MNKYNENRTLMKSSISDYNLIATADIAKGIPQPPFQKPIPDDSILVDLPPVNSMTAPRADFFECTISRISRRMYSEEPITIDELSFLLWCTQGVKKVIGGYWNYLKDGSGIIMLKWN</sequence>